<dbReference type="AlphaFoldDB" id="A0A820TWG5"/>
<evidence type="ECO:0000313" key="2">
    <source>
        <dbReference type="EMBL" id="CAF4474668.1"/>
    </source>
</evidence>
<feature type="compositionally biased region" description="Pro residues" evidence="1">
    <location>
        <begin position="18"/>
        <end position="28"/>
    </location>
</feature>
<keyword evidence="3" id="KW-1185">Reference proteome</keyword>
<feature type="non-terminal residue" evidence="2">
    <location>
        <position position="1"/>
    </location>
</feature>
<name>A0A820TWG5_9BILA</name>
<dbReference type="Proteomes" id="UP000663866">
    <property type="component" value="Unassembled WGS sequence"/>
</dbReference>
<sequence>QRRPSTITPDYYRQAPTAQPPLPQPPVPAYDDERFAHYEMANFR</sequence>
<comment type="caution">
    <text evidence="2">The sequence shown here is derived from an EMBL/GenBank/DDBJ whole genome shotgun (WGS) entry which is preliminary data.</text>
</comment>
<accession>A0A820TWG5</accession>
<evidence type="ECO:0000256" key="1">
    <source>
        <dbReference type="SAM" id="MobiDB-lite"/>
    </source>
</evidence>
<gene>
    <name evidence="2" type="ORF">OVN521_LOCUS39236</name>
</gene>
<proteinExistence type="predicted"/>
<dbReference type="EMBL" id="CAJOBG010049624">
    <property type="protein sequence ID" value="CAF4474668.1"/>
    <property type="molecule type" value="Genomic_DNA"/>
</dbReference>
<evidence type="ECO:0000313" key="3">
    <source>
        <dbReference type="Proteomes" id="UP000663866"/>
    </source>
</evidence>
<reference evidence="2" key="1">
    <citation type="submission" date="2021-02" db="EMBL/GenBank/DDBJ databases">
        <authorList>
            <person name="Nowell W R."/>
        </authorList>
    </citation>
    <scope>NUCLEOTIDE SEQUENCE</scope>
</reference>
<organism evidence="2 3">
    <name type="scientific">Rotaria magnacalcarata</name>
    <dbReference type="NCBI Taxonomy" id="392030"/>
    <lineage>
        <taxon>Eukaryota</taxon>
        <taxon>Metazoa</taxon>
        <taxon>Spiralia</taxon>
        <taxon>Gnathifera</taxon>
        <taxon>Rotifera</taxon>
        <taxon>Eurotatoria</taxon>
        <taxon>Bdelloidea</taxon>
        <taxon>Philodinida</taxon>
        <taxon>Philodinidae</taxon>
        <taxon>Rotaria</taxon>
    </lineage>
</organism>
<feature type="region of interest" description="Disordered" evidence="1">
    <location>
        <begin position="1"/>
        <end position="29"/>
    </location>
</feature>
<protein>
    <submittedName>
        <fullName evidence="2">Uncharacterized protein</fullName>
    </submittedName>
</protein>